<dbReference type="GO" id="GO:0050660">
    <property type="term" value="F:flavin adenine dinucleotide binding"/>
    <property type="evidence" value="ECO:0007669"/>
    <property type="project" value="InterPro"/>
</dbReference>
<dbReference type="PANTHER" id="PTHR43292">
    <property type="entry name" value="ACYL-COA DEHYDROGENASE"/>
    <property type="match status" value="1"/>
</dbReference>
<feature type="domain" description="Acyl-CoA oxidase/dehydrogenase middle" evidence="8">
    <location>
        <begin position="144"/>
        <end position="236"/>
    </location>
</feature>
<keyword evidence="4 6" id="KW-0274">FAD</keyword>
<sequence length="402" mass="43908">MSAETIVPTPEEFRRAARGWLAEVAAPRDTSTRWGSGSDAVAVFENWTEEEEHRYTDATRDWERLRYDSGWGALAFDPAVGGRSLPTHYEYLYRMEEADFDVPQRTEIFPVTCQLIAPAIAAWGIPEQTARWLPKLLRSDELTCQLFSETEAGSDLAAVRTRAVRESDGWRLDGHKVWTSGARVSTWGLAVCRTDPDAAKHAGITAFMVRMDAPGVTVRPIRQMTGGESFNEVYLEGVHVPDTDRLGPVGEGWRVTQTVLAAERLDSGSLGIDNALRAVDLAGHQPDLDAARRAAAADLAVRTLVQRALGLRVMATLSAGGQPGPEASVGKLVATRTLRETSDLVADLLGPRLVADDGSWGSWAWTEHVLGAPGYSIAGGTDEIQRTILSERVLGLPREPRR</sequence>
<dbReference type="InterPro" id="IPR009100">
    <property type="entry name" value="AcylCoA_DH/oxidase_NM_dom_sf"/>
</dbReference>
<evidence type="ECO:0000256" key="2">
    <source>
        <dbReference type="ARBA" id="ARBA00009347"/>
    </source>
</evidence>
<dbReference type="Gene3D" id="2.40.110.10">
    <property type="entry name" value="Butyryl-CoA Dehydrogenase, subunit A, domain 2"/>
    <property type="match status" value="1"/>
</dbReference>
<dbReference type="Gene3D" id="1.10.540.10">
    <property type="entry name" value="Acyl-CoA dehydrogenase/oxidase, N-terminal domain"/>
    <property type="match status" value="1"/>
</dbReference>
<dbReference type="InterPro" id="IPR009075">
    <property type="entry name" value="AcylCo_DH/oxidase_C"/>
</dbReference>
<evidence type="ECO:0000259" key="8">
    <source>
        <dbReference type="Pfam" id="PF02770"/>
    </source>
</evidence>
<comment type="caution">
    <text evidence="10">The sequence shown here is derived from an EMBL/GenBank/DDBJ whole genome shotgun (WGS) entry which is preliminary data.</text>
</comment>
<dbReference type="InterPro" id="IPR006091">
    <property type="entry name" value="Acyl-CoA_Oxase/DH_mid-dom"/>
</dbReference>
<dbReference type="InterPro" id="IPR046373">
    <property type="entry name" value="Acyl-CoA_Oxase/DH_mid-dom_sf"/>
</dbReference>
<dbReference type="GO" id="GO:0016627">
    <property type="term" value="F:oxidoreductase activity, acting on the CH-CH group of donors"/>
    <property type="evidence" value="ECO:0007669"/>
    <property type="project" value="InterPro"/>
</dbReference>
<dbReference type="AlphaFoldDB" id="A0A7K1FSW9"/>
<reference evidence="10 11" key="1">
    <citation type="submission" date="2019-11" db="EMBL/GenBank/DDBJ databases">
        <authorList>
            <person name="Jiang L.-Q."/>
        </authorList>
    </citation>
    <scope>NUCLEOTIDE SEQUENCE [LARGE SCALE GENOMIC DNA]</scope>
    <source>
        <strain evidence="10 11">YIM 132087</strain>
    </source>
</reference>
<feature type="domain" description="Acyl-CoA dehydrogenase/oxidase N-terminal" evidence="9">
    <location>
        <begin position="45"/>
        <end position="138"/>
    </location>
</feature>
<dbReference type="InterPro" id="IPR037069">
    <property type="entry name" value="AcylCoA_DH/ox_N_sf"/>
</dbReference>
<name>A0A7K1FSW9_9ACTN</name>
<dbReference type="Pfam" id="PF02771">
    <property type="entry name" value="Acyl-CoA_dh_N"/>
    <property type="match status" value="1"/>
</dbReference>
<comment type="similarity">
    <text evidence="2 6">Belongs to the acyl-CoA dehydrogenase family.</text>
</comment>
<organism evidence="10 11">
    <name type="scientific">Nakamurella alba</name>
    <dbReference type="NCBI Taxonomy" id="2665158"/>
    <lineage>
        <taxon>Bacteria</taxon>
        <taxon>Bacillati</taxon>
        <taxon>Actinomycetota</taxon>
        <taxon>Actinomycetes</taxon>
        <taxon>Nakamurellales</taxon>
        <taxon>Nakamurellaceae</taxon>
        <taxon>Nakamurella</taxon>
    </lineage>
</organism>
<dbReference type="PANTHER" id="PTHR43292:SF4">
    <property type="entry name" value="ACYL-COA DEHYDROGENASE FADE34"/>
    <property type="match status" value="1"/>
</dbReference>
<dbReference type="Pfam" id="PF00441">
    <property type="entry name" value="Acyl-CoA_dh_1"/>
    <property type="match status" value="1"/>
</dbReference>
<keyword evidence="11" id="KW-1185">Reference proteome</keyword>
<evidence type="ECO:0000313" key="10">
    <source>
        <dbReference type="EMBL" id="MTD17252.1"/>
    </source>
</evidence>
<evidence type="ECO:0000313" key="11">
    <source>
        <dbReference type="Proteomes" id="UP000460221"/>
    </source>
</evidence>
<evidence type="ECO:0000256" key="4">
    <source>
        <dbReference type="ARBA" id="ARBA00022827"/>
    </source>
</evidence>
<evidence type="ECO:0000259" key="9">
    <source>
        <dbReference type="Pfam" id="PF02771"/>
    </source>
</evidence>
<dbReference type="GO" id="GO:0005886">
    <property type="term" value="C:plasma membrane"/>
    <property type="evidence" value="ECO:0007669"/>
    <property type="project" value="TreeGrafter"/>
</dbReference>
<evidence type="ECO:0000259" key="7">
    <source>
        <dbReference type="Pfam" id="PF00441"/>
    </source>
</evidence>
<keyword evidence="5 6" id="KW-0560">Oxidoreductase</keyword>
<evidence type="ECO:0000256" key="3">
    <source>
        <dbReference type="ARBA" id="ARBA00022630"/>
    </source>
</evidence>
<keyword evidence="3 6" id="KW-0285">Flavoprotein</keyword>
<accession>A0A7K1FSW9</accession>
<dbReference type="RefSeq" id="WP_154771253.1">
    <property type="nucleotide sequence ID" value="NZ_WLYK01000017.1"/>
</dbReference>
<dbReference type="Gene3D" id="1.20.140.10">
    <property type="entry name" value="Butyryl-CoA Dehydrogenase, subunit A, domain 3"/>
    <property type="match status" value="1"/>
</dbReference>
<feature type="domain" description="Acyl-CoA dehydrogenase/oxidase C-terminal" evidence="7">
    <location>
        <begin position="250"/>
        <end position="394"/>
    </location>
</feature>
<dbReference type="InterPro" id="IPR036250">
    <property type="entry name" value="AcylCo_DH-like_C"/>
</dbReference>
<dbReference type="Proteomes" id="UP000460221">
    <property type="component" value="Unassembled WGS sequence"/>
</dbReference>
<dbReference type="InterPro" id="IPR052161">
    <property type="entry name" value="Mycobact_Acyl-CoA_DH"/>
</dbReference>
<proteinExistence type="inferred from homology"/>
<protein>
    <submittedName>
        <fullName evidence="10">Acyl-CoA dehydrogenase</fullName>
    </submittedName>
</protein>
<evidence type="ECO:0000256" key="5">
    <source>
        <dbReference type="ARBA" id="ARBA00023002"/>
    </source>
</evidence>
<evidence type="ECO:0000256" key="1">
    <source>
        <dbReference type="ARBA" id="ARBA00001974"/>
    </source>
</evidence>
<dbReference type="SUPFAM" id="SSF47203">
    <property type="entry name" value="Acyl-CoA dehydrogenase C-terminal domain-like"/>
    <property type="match status" value="1"/>
</dbReference>
<gene>
    <name evidence="10" type="ORF">GIS00_25300</name>
</gene>
<dbReference type="EMBL" id="WLYK01000017">
    <property type="protein sequence ID" value="MTD17252.1"/>
    <property type="molecule type" value="Genomic_DNA"/>
</dbReference>
<evidence type="ECO:0000256" key="6">
    <source>
        <dbReference type="RuleBase" id="RU362125"/>
    </source>
</evidence>
<dbReference type="SUPFAM" id="SSF56645">
    <property type="entry name" value="Acyl-CoA dehydrogenase NM domain-like"/>
    <property type="match status" value="1"/>
</dbReference>
<dbReference type="InterPro" id="IPR013786">
    <property type="entry name" value="AcylCoA_DH/ox_N"/>
</dbReference>
<dbReference type="Pfam" id="PF02770">
    <property type="entry name" value="Acyl-CoA_dh_M"/>
    <property type="match status" value="1"/>
</dbReference>
<dbReference type="FunFam" id="2.40.110.10:FF:000011">
    <property type="entry name" value="Acyl-CoA dehydrogenase FadE34"/>
    <property type="match status" value="1"/>
</dbReference>
<comment type="cofactor">
    <cofactor evidence="1 6">
        <name>FAD</name>
        <dbReference type="ChEBI" id="CHEBI:57692"/>
    </cofactor>
</comment>